<evidence type="ECO:0000313" key="2">
    <source>
        <dbReference type="Proteomes" id="UP000284403"/>
    </source>
</evidence>
<evidence type="ECO:0000313" key="1">
    <source>
        <dbReference type="EMBL" id="RNF15501.1"/>
    </source>
</evidence>
<sequence>MPVMDENEAKSICFESYGFLHKPFSFTHWSAFLQELRQIEFRWTLAPIAGGVIVFTALEHGGEGEKVLCQLRGSTGSAPIAEFFECCGTLTQGSCDKRSVRFIDLDGSEHVLRVVSKRQLAATNAATPISDEPILPVLSQYNCRGTSVDVSVIDSRTGVVTPLFHDLSLQTFNYAFLTSIPIFLKRGDVGIRNADFVSKEQMRHFRFAWCFLRRESMMTAVEMSELDLLLPP</sequence>
<comment type="caution">
    <text evidence="1">The sequence shown here is derived from an EMBL/GenBank/DDBJ whole genome shotgun (WGS) entry which is preliminary data.</text>
</comment>
<dbReference type="GeneID" id="40319132"/>
<organism evidence="1 2">
    <name type="scientific">Trypanosoma conorhini</name>
    <dbReference type="NCBI Taxonomy" id="83891"/>
    <lineage>
        <taxon>Eukaryota</taxon>
        <taxon>Discoba</taxon>
        <taxon>Euglenozoa</taxon>
        <taxon>Kinetoplastea</taxon>
        <taxon>Metakinetoplastina</taxon>
        <taxon>Trypanosomatida</taxon>
        <taxon>Trypanosomatidae</taxon>
        <taxon>Trypanosoma</taxon>
    </lineage>
</organism>
<dbReference type="AlphaFoldDB" id="A0A3R7KXP2"/>
<dbReference type="Proteomes" id="UP000284403">
    <property type="component" value="Unassembled WGS sequence"/>
</dbReference>
<protein>
    <submittedName>
        <fullName evidence="1">Uncharacterized protein</fullName>
    </submittedName>
</protein>
<proteinExistence type="predicted"/>
<name>A0A3R7KXP2_9TRYP</name>
<dbReference type="EMBL" id="MKKU01000325">
    <property type="protein sequence ID" value="RNF15501.1"/>
    <property type="molecule type" value="Genomic_DNA"/>
</dbReference>
<dbReference type="RefSeq" id="XP_029227507.1">
    <property type="nucleotide sequence ID" value="XM_029372415.1"/>
</dbReference>
<accession>A0A3R7KXP2</accession>
<keyword evidence="2" id="KW-1185">Reference proteome</keyword>
<reference evidence="1 2" key="1">
    <citation type="journal article" date="2018" name="BMC Genomics">
        <title>Genomic comparison of Trypanosoma conorhini and Trypanosoma rangeli to Trypanosoma cruzi strains of high and low virulence.</title>
        <authorList>
            <person name="Bradwell K.R."/>
            <person name="Koparde V.N."/>
            <person name="Matveyev A.V."/>
            <person name="Serrano M.G."/>
            <person name="Alves J.M."/>
            <person name="Parikh H."/>
            <person name="Huang B."/>
            <person name="Lee V."/>
            <person name="Espinosa-Alvarez O."/>
            <person name="Ortiz P.A."/>
            <person name="Costa-Martins A.G."/>
            <person name="Teixeira M.M."/>
            <person name="Buck G.A."/>
        </authorList>
    </citation>
    <scope>NUCLEOTIDE SEQUENCE [LARGE SCALE GENOMIC DNA]</scope>
    <source>
        <strain evidence="1 2">025E</strain>
    </source>
</reference>
<gene>
    <name evidence="1" type="ORF">Tco025E_05521</name>
</gene>
<dbReference type="OrthoDB" id="275836at2759"/>